<dbReference type="GO" id="GO:0030313">
    <property type="term" value="C:cell envelope"/>
    <property type="evidence" value="ECO:0007669"/>
    <property type="project" value="TreeGrafter"/>
</dbReference>
<dbReference type="InterPro" id="IPR006143">
    <property type="entry name" value="RND_pump_MFP"/>
</dbReference>
<dbReference type="GO" id="GO:0022857">
    <property type="term" value="F:transmembrane transporter activity"/>
    <property type="evidence" value="ECO:0007669"/>
    <property type="project" value="InterPro"/>
</dbReference>
<gene>
    <name evidence="4" type="ORF">ESV85_00625</name>
</gene>
<evidence type="ECO:0000256" key="2">
    <source>
        <dbReference type="ARBA" id="ARBA00022448"/>
    </source>
</evidence>
<dbReference type="NCBIfam" id="TIGR01730">
    <property type="entry name" value="RND_mfp"/>
    <property type="match status" value="1"/>
</dbReference>
<comment type="caution">
    <text evidence="4">The sequence shown here is derived from an EMBL/GenBank/DDBJ whole genome shotgun (WGS) entry which is preliminary data.</text>
</comment>
<dbReference type="AlphaFoldDB" id="A0A5C7AZW1"/>
<dbReference type="InterPro" id="IPR058649">
    <property type="entry name" value="CzcB_C"/>
</dbReference>
<accession>A0A5C7AZW1</accession>
<dbReference type="PANTHER" id="PTHR30097:SF4">
    <property type="entry name" value="SLR6042 PROTEIN"/>
    <property type="match status" value="1"/>
</dbReference>
<dbReference type="Gene3D" id="1.10.287.470">
    <property type="entry name" value="Helix hairpin bin"/>
    <property type="match status" value="1"/>
</dbReference>
<dbReference type="Proteomes" id="UP000321935">
    <property type="component" value="Unassembled WGS sequence"/>
</dbReference>
<dbReference type="PANTHER" id="PTHR30097">
    <property type="entry name" value="CATION EFFLUX SYSTEM PROTEIN CUSB"/>
    <property type="match status" value="1"/>
</dbReference>
<dbReference type="Gene3D" id="2.40.420.20">
    <property type="match status" value="1"/>
</dbReference>
<dbReference type="SUPFAM" id="SSF111369">
    <property type="entry name" value="HlyD-like secretion proteins"/>
    <property type="match status" value="1"/>
</dbReference>
<dbReference type="EMBL" id="VORW01000001">
    <property type="protein sequence ID" value="TXE14098.1"/>
    <property type="molecule type" value="Genomic_DNA"/>
</dbReference>
<name>A0A5C7AZW1_9BACT</name>
<dbReference type="FunFam" id="2.40.420.20:FF:000006">
    <property type="entry name" value="RND family efflux transporter MFP subunit"/>
    <property type="match status" value="1"/>
</dbReference>
<proteinExistence type="inferred from homology"/>
<feature type="domain" description="CzcB-like C-terminal circularly permuted SH3-like" evidence="3">
    <location>
        <begin position="428"/>
        <end position="487"/>
    </location>
</feature>
<dbReference type="OrthoDB" id="9809068at2"/>
<dbReference type="PROSITE" id="PS51257">
    <property type="entry name" value="PROKAR_LIPOPROTEIN"/>
    <property type="match status" value="1"/>
</dbReference>
<dbReference type="Gene3D" id="2.40.50.100">
    <property type="match status" value="1"/>
</dbReference>
<dbReference type="RefSeq" id="WP_146914347.1">
    <property type="nucleotide sequence ID" value="NZ_VORW01000001.1"/>
</dbReference>
<dbReference type="GO" id="GO:0015679">
    <property type="term" value="P:plasma membrane copper ion transport"/>
    <property type="evidence" value="ECO:0007669"/>
    <property type="project" value="TreeGrafter"/>
</dbReference>
<comment type="similarity">
    <text evidence="1">Belongs to the membrane fusion protein (MFP) (TC 8.A.1) family.</text>
</comment>
<dbReference type="GO" id="GO:0016020">
    <property type="term" value="C:membrane"/>
    <property type="evidence" value="ECO:0007669"/>
    <property type="project" value="InterPro"/>
</dbReference>
<dbReference type="Pfam" id="PF25975">
    <property type="entry name" value="CzcB_C"/>
    <property type="match status" value="1"/>
</dbReference>
<dbReference type="GO" id="GO:0060003">
    <property type="term" value="P:copper ion export"/>
    <property type="evidence" value="ECO:0007669"/>
    <property type="project" value="TreeGrafter"/>
</dbReference>
<evidence type="ECO:0000256" key="1">
    <source>
        <dbReference type="ARBA" id="ARBA00009477"/>
    </source>
</evidence>
<organism evidence="4 5">
    <name type="scientific">Algoriphagus aquimarinus</name>
    <dbReference type="NCBI Taxonomy" id="237018"/>
    <lineage>
        <taxon>Bacteria</taxon>
        <taxon>Pseudomonadati</taxon>
        <taxon>Bacteroidota</taxon>
        <taxon>Cytophagia</taxon>
        <taxon>Cytophagales</taxon>
        <taxon>Cyclobacteriaceae</taxon>
        <taxon>Algoriphagus</taxon>
    </lineage>
</organism>
<evidence type="ECO:0000313" key="4">
    <source>
        <dbReference type="EMBL" id="TXE14098.1"/>
    </source>
</evidence>
<protein>
    <submittedName>
        <fullName evidence="4">Efflux RND transporter periplasmic adaptor subunit</fullName>
    </submittedName>
</protein>
<dbReference type="InterPro" id="IPR051909">
    <property type="entry name" value="MFP_Cation_Efflux"/>
</dbReference>
<evidence type="ECO:0000259" key="3">
    <source>
        <dbReference type="Pfam" id="PF25975"/>
    </source>
</evidence>
<sequence length="502" mass="54086">MTRSSLLMVLLIFSCLSCTRTSEDGQDLGTEMSALQPLAYTIYSDKTELFVEFRPLVVGKVSSFAAHFTLLGENFLPLTEGKVTVSLLVGEKGIRSTADSASSPGIFRLALNPNTAGTGKLIFDIITPEFSDQIVIENINIYADENEALDKQQVLTPEADLITYLKEQAWKVEFANAPVVRQDFTDVIKTHGQLLSAPGDERMVTANAGGTVQFSGTKTLVGSEVNSGTGLFMISGGNVTDGNIDAVYIEAKANYEKAKLDFERSSILVKDQIISQKDFLQTKLAFENAQTAYNTIGKNYTAGGQRISSPISGFVKNILVTEGQYVSAGTPLAVISKNKKLVLQANISQKYFNKLPSINAANFQLAGVETVFDTKQLNGKVISYGRSTSANAPFIPITFEIDNIGDLIPGAAAEVYLKSSPIPKALVAPASALLEEQGNYYVYVQTAGESFQKREVKVGLSDGIAVQLLSGVAEGERVVYKGAYQIKLSSASGELPDHGHEH</sequence>
<evidence type="ECO:0000313" key="5">
    <source>
        <dbReference type="Proteomes" id="UP000321935"/>
    </source>
</evidence>
<keyword evidence="2" id="KW-0813">Transport</keyword>
<reference evidence="4 5" key="1">
    <citation type="submission" date="2019-08" db="EMBL/GenBank/DDBJ databases">
        <title>Genomes sequence of Algoriphagus aquimarinus ACAM450.</title>
        <authorList>
            <person name="Bowman J.P."/>
        </authorList>
    </citation>
    <scope>NUCLEOTIDE SEQUENCE [LARGE SCALE GENOMIC DNA]</scope>
    <source>
        <strain evidence="4 5">ACAM 450</strain>
    </source>
</reference>